<dbReference type="CDD" id="cd00082">
    <property type="entry name" value="HisKA"/>
    <property type="match status" value="1"/>
</dbReference>
<keyword evidence="8 14" id="KW-0418">Kinase</keyword>
<dbReference type="GO" id="GO:0000155">
    <property type="term" value="F:phosphorelay sensor kinase activity"/>
    <property type="evidence" value="ECO:0007669"/>
    <property type="project" value="InterPro"/>
</dbReference>
<proteinExistence type="predicted"/>
<dbReference type="EMBL" id="JDRY01000021">
    <property type="protein sequence ID" value="KGN00458.1"/>
    <property type="molecule type" value="Genomic_DNA"/>
</dbReference>
<evidence type="ECO:0000256" key="8">
    <source>
        <dbReference type="ARBA" id="ARBA00022777"/>
    </source>
</evidence>
<dbReference type="PANTHER" id="PTHR45453">
    <property type="entry name" value="PHOSPHATE REGULON SENSOR PROTEIN PHOR"/>
    <property type="match status" value="1"/>
</dbReference>
<evidence type="ECO:0000256" key="11">
    <source>
        <dbReference type="ARBA" id="ARBA00023136"/>
    </source>
</evidence>
<evidence type="ECO:0000256" key="7">
    <source>
        <dbReference type="ARBA" id="ARBA00022692"/>
    </source>
</evidence>
<dbReference type="Gene3D" id="3.30.565.10">
    <property type="entry name" value="Histidine kinase-like ATPase, C-terminal domain"/>
    <property type="match status" value="1"/>
</dbReference>
<dbReference type="Pfam" id="PF02518">
    <property type="entry name" value="HATPase_c"/>
    <property type="match status" value="1"/>
</dbReference>
<evidence type="ECO:0000259" key="13">
    <source>
        <dbReference type="PROSITE" id="PS50109"/>
    </source>
</evidence>
<evidence type="ECO:0000256" key="3">
    <source>
        <dbReference type="ARBA" id="ARBA00012438"/>
    </source>
</evidence>
<keyword evidence="11 12" id="KW-0472">Membrane</keyword>
<gene>
    <name evidence="14" type="ORF">Z955_03720</name>
</gene>
<protein>
    <recommendedName>
        <fullName evidence="3">histidine kinase</fullName>
        <ecNumber evidence="3">2.7.13.3</ecNumber>
    </recommendedName>
</protein>
<dbReference type="PRINTS" id="PR00344">
    <property type="entry name" value="BCTRLSENSOR"/>
</dbReference>
<evidence type="ECO:0000256" key="9">
    <source>
        <dbReference type="ARBA" id="ARBA00022989"/>
    </source>
</evidence>
<dbReference type="AlphaFoldDB" id="A0A0A0IHJ5"/>
<dbReference type="Proteomes" id="UP000030014">
    <property type="component" value="Unassembled WGS sequence"/>
</dbReference>
<name>A0A0A0IHJ5_CLOBO</name>
<comment type="catalytic activity">
    <reaction evidence="1">
        <text>ATP + protein L-histidine = ADP + protein N-phospho-L-histidine.</text>
        <dbReference type="EC" id="2.7.13.3"/>
    </reaction>
</comment>
<accession>A0A0A0IHJ5</accession>
<evidence type="ECO:0000256" key="12">
    <source>
        <dbReference type="SAM" id="Phobius"/>
    </source>
</evidence>
<dbReference type="InterPro" id="IPR005467">
    <property type="entry name" value="His_kinase_dom"/>
</dbReference>
<evidence type="ECO:0000256" key="10">
    <source>
        <dbReference type="ARBA" id="ARBA00023012"/>
    </source>
</evidence>
<dbReference type="SUPFAM" id="SSF47384">
    <property type="entry name" value="Homodimeric domain of signal transducing histidine kinase"/>
    <property type="match status" value="1"/>
</dbReference>
<feature type="transmembrane region" description="Helical" evidence="12">
    <location>
        <begin position="12"/>
        <end position="31"/>
    </location>
</feature>
<keyword evidence="10" id="KW-0902">Two-component regulatory system</keyword>
<dbReference type="PROSITE" id="PS50109">
    <property type="entry name" value="HIS_KIN"/>
    <property type="match status" value="1"/>
</dbReference>
<dbReference type="InterPro" id="IPR004358">
    <property type="entry name" value="Sig_transdc_His_kin-like_C"/>
</dbReference>
<dbReference type="GO" id="GO:0004721">
    <property type="term" value="F:phosphoprotein phosphatase activity"/>
    <property type="evidence" value="ECO:0007669"/>
    <property type="project" value="TreeGrafter"/>
</dbReference>
<dbReference type="GO" id="GO:0005886">
    <property type="term" value="C:plasma membrane"/>
    <property type="evidence" value="ECO:0007669"/>
    <property type="project" value="UniProtKB-SubCell"/>
</dbReference>
<evidence type="ECO:0000256" key="4">
    <source>
        <dbReference type="ARBA" id="ARBA00022475"/>
    </source>
</evidence>
<dbReference type="InterPro" id="IPR003594">
    <property type="entry name" value="HATPase_dom"/>
</dbReference>
<comment type="caution">
    <text evidence="14">The sequence shown here is derived from an EMBL/GenBank/DDBJ whole genome shotgun (WGS) entry which is preliminary data.</text>
</comment>
<dbReference type="PANTHER" id="PTHR45453:SF2">
    <property type="entry name" value="HISTIDINE KINASE"/>
    <property type="match status" value="1"/>
</dbReference>
<evidence type="ECO:0000313" key="15">
    <source>
        <dbReference type="Proteomes" id="UP000030014"/>
    </source>
</evidence>
<organism evidence="14 15">
    <name type="scientific">Clostridium botulinum C/D str. DC5</name>
    <dbReference type="NCBI Taxonomy" id="1443128"/>
    <lineage>
        <taxon>Bacteria</taxon>
        <taxon>Bacillati</taxon>
        <taxon>Bacillota</taxon>
        <taxon>Clostridia</taxon>
        <taxon>Eubacteriales</taxon>
        <taxon>Clostridiaceae</taxon>
        <taxon>Clostridium</taxon>
    </lineage>
</organism>
<feature type="transmembrane region" description="Helical" evidence="12">
    <location>
        <begin position="37"/>
        <end position="58"/>
    </location>
</feature>
<dbReference type="GO" id="GO:0016036">
    <property type="term" value="P:cellular response to phosphate starvation"/>
    <property type="evidence" value="ECO:0007669"/>
    <property type="project" value="TreeGrafter"/>
</dbReference>
<dbReference type="InterPro" id="IPR003661">
    <property type="entry name" value="HisK_dim/P_dom"/>
</dbReference>
<keyword evidence="6" id="KW-0808">Transferase</keyword>
<keyword evidence="7 12" id="KW-0812">Transmembrane</keyword>
<evidence type="ECO:0000256" key="5">
    <source>
        <dbReference type="ARBA" id="ARBA00022553"/>
    </source>
</evidence>
<dbReference type="EC" id="2.7.13.3" evidence="3"/>
<evidence type="ECO:0000313" key="14">
    <source>
        <dbReference type="EMBL" id="KGN00458.1"/>
    </source>
</evidence>
<feature type="domain" description="Histidine kinase" evidence="13">
    <location>
        <begin position="126"/>
        <end position="332"/>
    </location>
</feature>
<evidence type="ECO:0000256" key="1">
    <source>
        <dbReference type="ARBA" id="ARBA00000085"/>
    </source>
</evidence>
<sequence length="336" mass="39236">MSIKEYLKDRITFIIINIVLFIIVLGLMKFVHVGNVIIFLVFCIWFMPFLIYIIIELIKNKIYYDEMKKVLDSLDKKYLLPEVMKKPDFIEGKLVYDILSETEKYMHECVNEYRYMQQEYREYIETWVHEVKTPIASARLIIDNNENTITKNIESEIKRIEGYIEQVLYYSRSADVSKDYIIKEFQLKKVVMNAVKRNSRDFINKKISIDINNVNGTVYSDMKWIEFILNQLIGNSIKYSKEKEGKIEIYSTINNNNVVLSVKDNGIGIEQKDMERVFNKGFTGENGRKFGKSTGIGLYLCNKLCNKLGLGININSKIGVGTRVDIIFPLGKFTAF</sequence>
<dbReference type="SMART" id="SM00387">
    <property type="entry name" value="HATPase_c"/>
    <property type="match status" value="1"/>
</dbReference>
<reference evidence="14 15" key="1">
    <citation type="submission" date="2014-01" db="EMBL/GenBank/DDBJ databases">
        <title>Plasmidome dynamics in the species complex Clostridium novyi sensu lato converts strains of independent lineages into distinctly different pathogens.</title>
        <authorList>
            <person name="Skarin H."/>
            <person name="Segerman B."/>
        </authorList>
    </citation>
    <scope>NUCLEOTIDE SEQUENCE [LARGE SCALE GENOMIC DNA]</scope>
    <source>
        <strain evidence="14 15">DC5</strain>
    </source>
</reference>
<keyword evidence="4" id="KW-1003">Cell membrane</keyword>
<dbReference type="InterPro" id="IPR036890">
    <property type="entry name" value="HATPase_C_sf"/>
</dbReference>
<evidence type="ECO:0000256" key="2">
    <source>
        <dbReference type="ARBA" id="ARBA00004651"/>
    </source>
</evidence>
<keyword evidence="5" id="KW-0597">Phosphoprotein</keyword>
<dbReference type="InterPro" id="IPR036097">
    <property type="entry name" value="HisK_dim/P_sf"/>
</dbReference>
<dbReference type="RefSeq" id="WP_039257075.1">
    <property type="nucleotide sequence ID" value="NZ_JDRY01000021.1"/>
</dbReference>
<keyword evidence="9 12" id="KW-1133">Transmembrane helix</keyword>
<dbReference type="SUPFAM" id="SSF55874">
    <property type="entry name" value="ATPase domain of HSP90 chaperone/DNA topoisomerase II/histidine kinase"/>
    <property type="match status" value="1"/>
</dbReference>
<comment type="subcellular location">
    <subcellularLocation>
        <location evidence="2">Cell membrane</location>
        <topology evidence="2">Multi-pass membrane protein</topology>
    </subcellularLocation>
</comment>
<dbReference type="InterPro" id="IPR050351">
    <property type="entry name" value="BphY/WalK/GraS-like"/>
</dbReference>
<evidence type="ECO:0000256" key="6">
    <source>
        <dbReference type="ARBA" id="ARBA00022679"/>
    </source>
</evidence>